<accession>A0ACB8AWA7</accession>
<sequence>MLRMTSSVVSGSVALRMFLPTASVQWQTTDMDIYVPRSQFIIVMAYLVHHKYQAVHLGGNRPPYSQSSIHTVATMVNGHRKVDIVASITENAIRPIFQFHSTMVMNYIAADGFFAAYPKLTSQYRALLNVMSMRDGRQTLGSLQALVKYKKRGFDVQSFPAA</sequence>
<keyword evidence="2" id="KW-1185">Reference proteome</keyword>
<reference evidence="1" key="1">
    <citation type="journal article" date="2021" name="New Phytol.">
        <title>Evolutionary innovations through gain and loss of genes in the ectomycorrhizal Boletales.</title>
        <authorList>
            <person name="Wu G."/>
            <person name="Miyauchi S."/>
            <person name="Morin E."/>
            <person name="Kuo A."/>
            <person name="Drula E."/>
            <person name="Varga T."/>
            <person name="Kohler A."/>
            <person name="Feng B."/>
            <person name="Cao Y."/>
            <person name="Lipzen A."/>
            <person name="Daum C."/>
            <person name="Hundley H."/>
            <person name="Pangilinan J."/>
            <person name="Johnson J."/>
            <person name="Barry K."/>
            <person name="LaButti K."/>
            <person name="Ng V."/>
            <person name="Ahrendt S."/>
            <person name="Min B."/>
            <person name="Choi I.G."/>
            <person name="Park H."/>
            <person name="Plett J.M."/>
            <person name="Magnuson J."/>
            <person name="Spatafora J.W."/>
            <person name="Nagy L.G."/>
            <person name="Henrissat B."/>
            <person name="Grigoriev I.V."/>
            <person name="Yang Z.L."/>
            <person name="Xu J."/>
            <person name="Martin F.M."/>
        </authorList>
    </citation>
    <scope>NUCLEOTIDE SEQUENCE</scope>
    <source>
        <strain evidence="1">KUC20120723A-06</strain>
    </source>
</reference>
<protein>
    <submittedName>
        <fullName evidence="1">Uncharacterized protein</fullName>
    </submittedName>
</protein>
<comment type="caution">
    <text evidence="1">The sequence shown here is derived from an EMBL/GenBank/DDBJ whole genome shotgun (WGS) entry which is preliminary data.</text>
</comment>
<dbReference type="EMBL" id="MU266930">
    <property type="protein sequence ID" value="KAH7917805.1"/>
    <property type="molecule type" value="Genomic_DNA"/>
</dbReference>
<gene>
    <name evidence="1" type="ORF">BV22DRAFT_984741</name>
</gene>
<evidence type="ECO:0000313" key="2">
    <source>
        <dbReference type="Proteomes" id="UP000790709"/>
    </source>
</evidence>
<feature type="non-terminal residue" evidence="1">
    <location>
        <position position="162"/>
    </location>
</feature>
<dbReference type="Proteomes" id="UP000790709">
    <property type="component" value="Unassembled WGS sequence"/>
</dbReference>
<evidence type="ECO:0000313" key="1">
    <source>
        <dbReference type="EMBL" id="KAH7917805.1"/>
    </source>
</evidence>
<name>A0ACB8AWA7_9AGAM</name>
<proteinExistence type="predicted"/>
<organism evidence="1 2">
    <name type="scientific">Leucogyrophana mollusca</name>
    <dbReference type="NCBI Taxonomy" id="85980"/>
    <lineage>
        <taxon>Eukaryota</taxon>
        <taxon>Fungi</taxon>
        <taxon>Dikarya</taxon>
        <taxon>Basidiomycota</taxon>
        <taxon>Agaricomycotina</taxon>
        <taxon>Agaricomycetes</taxon>
        <taxon>Agaricomycetidae</taxon>
        <taxon>Boletales</taxon>
        <taxon>Boletales incertae sedis</taxon>
        <taxon>Leucogyrophana</taxon>
    </lineage>
</organism>